<feature type="compositionally biased region" description="Basic and acidic residues" evidence="1">
    <location>
        <begin position="191"/>
        <end position="205"/>
    </location>
</feature>
<feature type="region of interest" description="Disordered" evidence="1">
    <location>
        <begin position="19"/>
        <end position="38"/>
    </location>
</feature>
<dbReference type="Pfam" id="PF01585">
    <property type="entry name" value="G-patch"/>
    <property type="match status" value="1"/>
</dbReference>
<dbReference type="PANTHER" id="PTHR31840">
    <property type="entry name" value="COILED-COIL DOMAIN-CONTAINING PROTEIN 97"/>
    <property type="match status" value="1"/>
</dbReference>
<name>A0A182ZZ92_9TREM</name>
<dbReference type="PROSITE" id="PS50174">
    <property type="entry name" value="G_PATCH"/>
    <property type="match status" value="1"/>
</dbReference>
<accession>A0A182ZZ92</accession>
<organism evidence="3">
    <name type="scientific">Echinostoma caproni</name>
    <dbReference type="NCBI Taxonomy" id="27848"/>
    <lineage>
        <taxon>Eukaryota</taxon>
        <taxon>Metazoa</taxon>
        <taxon>Spiralia</taxon>
        <taxon>Lophotrochozoa</taxon>
        <taxon>Platyhelminthes</taxon>
        <taxon>Trematoda</taxon>
        <taxon>Digenea</taxon>
        <taxon>Plagiorchiida</taxon>
        <taxon>Echinostomata</taxon>
        <taxon>Echinostomatoidea</taxon>
        <taxon>Echinostomatidae</taxon>
        <taxon>Echinostoma</taxon>
    </lineage>
</organism>
<evidence type="ECO:0000256" key="1">
    <source>
        <dbReference type="SAM" id="MobiDB-lite"/>
    </source>
</evidence>
<dbReference type="InterPro" id="IPR040233">
    <property type="entry name" value="CCD97-like_C"/>
</dbReference>
<sequence length="488" mass="57440">LNLAKSVLRQRAVELNSKKGRTLSRTEEESKRRTEGLEKKVEPTNKGFNMLVKMGYAPGKGLGKNAEGRAEPVPIEVRSSRSGLGRDAAERERKEAIQRIRQHLVVTERNQFLDVMSTKFRLSRAKRQLEAARRICLQLDSAQSIPVPVSPAFWPTPDTPKPPKSPDHEFRRRRRSERTDRSEQRSPQSNQEDRDRSPFYDDRDQLPQLSDEEELTSLDADNPKSLEVNKFKLLGKRWSHRRSPTPTDQTLSLDPVERMLANLIIHEEAHFRHQTRDEKPLSDFQKLSIARELYSQKPGIFLERFSRYLDWSQDRINFTKWHSSDDLVGYLMDKLDREAELNNVRKSKVASCRVRNRRLNALYRAARGDNSCPVSDHFTHEAMRQRDPVLWEEMIGQHLDEPTRRRYLDREYQTFAGYLHGQLIQQEEKRMFNQARYKQRANKAKYDDDDESDFVDPVPETIEDREREFLDLMKLRFLSGQDKSFNYQ</sequence>
<feature type="domain" description="G-patch" evidence="2">
    <location>
        <begin position="43"/>
        <end position="89"/>
    </location>
</feature>
<evidence type="ECO:0000313" key="3">
    <source>
        <dbReference type="WBParaSite" id="ECPE_0000002601-mRNA-1"/>
    </source>
</evidence>
<dbReference type="AlphaFoldDB" id="A0A182ZZ92"/>
<proteinExistence type="predicted"/>
<dbReference type="Pfam" id="PF09747">
    <property type="entry name" value="CCD97-like_C"/>
    <property type="match status" value="1"/>
</dbReference>
<feature type="compositionally biased region" description="Basic and acidic residues" evidence="1">
    <location>
        <begin position="24"/>
        <end position="38"/>
    </location>
</feature>
<dbReference type="GO" id="GO:0003676">
    <property type="term" value="F:nucleic acid binding"/>
    <property type="evidence" value="ECO:0007669"/>
    <property type="project" value="InterPro"/>
</dbReference>
<protein>
    <submittedName>
        <fullName evidence="3">G-patch domain-containing protein</fullName>
    </submittedName>
</protein>
<dbReference type="InterPro" id="IPR000467">
    <property type="entry name" value="G_patch_dom"/>
</dbReference>
<reference evidence="3" key="1">
    <citation type="submission" date="2016-06" db="UniProtKB">
        <authorList>
            <consortium name="WormBaseParasite"/>
        </authorList>
    </citation>
    <scope>IDENTIFICATION</scope>
</reference>
<dbReference type="InterPro" id="IPR018613">
    <property type="entry name" value="Ccdc97-like"/>
</dbReference>
<dbReference type="WBParaSite" id="ECPE_0000002601-mRNA-1">
    <property type="protein sequence ID" value="ECPE_0000002601-mRNA-1"/>
    <property type="gene ID" value="ECPE_0000002601"/>
</dbReference>
<evidence type="ECO:0000259" key="2">
    <source>
        <dbReference type="PROSITE" id="PS50174"/>
    </source>
</evidence>
<feature type="region of interest" description="Disordered" evidence="1">
    <location>
        <begin position="150"/>
        <end position="222"/>
    </location>
</feature>
<dbReference type="PANTHER" id="PTHR31840:SF1">
    <property type="entry name" value="COILED-COIL DOMAIN-CONTAINING PROTEIN 97"/>
    <property type="match status" value="1"/>
</dbReference>
<dbReference type="SMART" id="SM00443">
    <property type="entry name" value="G_patch"/>
    <property type="match status" value="1"/>
</dbReference>